<keyword evidence="2" id="KW-1185">Reference proteome</keyword>
<accession>A0A395NE45</accession>
<protein>
    <submittedName>
        <fullName evidence="1">Uncharacterized protein</fullName>
    </submittedName>
</protein>
<reference evidence="1 2" key="1">
    <citation type="journal article" date="2018" name="PLoS Pathog.">
        <title>Evolution of structural diversity of trichothecenes, a family of toxins produced by plant pathogenic and entomopathogenic fungi.</title>
        <authorList>
            <person name="Proctor R.H."/>
            <person name="McCormick S.P."/>
            <person name="Kim H.S."/>
            <person name="Cardoza R.E."/>
            <person name="Stanley A.M."/>
            <person name="Lindo L."/>
            <person name="Kelly A."/>
            <person name="Brown D.W."/>
            <person name="Lee T."/>
            <person name="Vaughan M.M."/>
            <person name="Alexander N.J."/>
            <person name="Busman M."/>
            <person name="Gutierrez S."/>
        </authorList>
    </citation>
    <scope>NUCLEOTIDE SEQUENCE [LARGE SCALE GENOMIC DNA]</scope>
    <source>
        <strain evidence="1 2">IBT 40837</strain>
    </source>
</reference>
<dbReference type="AlphaFoldDB" id="A0A395NE45"/>
<evidence type="ECO:0000313" key="1">
    <source>
        <dbReference type="EMBL" id="RFU74107.1"/>
    </source>
</evidence>
<dbReference type="Proteomes" id="UP000266272">
    <property type="component" value="Unassembled WGS sequence"/>
</dbReference>
<name>A0A395NE45_TRIAR</name>
<organism evidence="1 2">
    <name type="scientific">Trichoderma arundinaceum</name>
    <dbReference type="NCBI Taxonomy" id="490622"/>
    <lineage>
        <taxon>Eukaryota</taxon>
        <taxon>Fungi</taxon>
        <taxon>Dikarya</taxon>
        <taxon>Ascomycota</taxon>
        <taxon>Pezizomycotina</taxon>
        <taxon>Sordariomycetes</taxon>
        <taxon>Hypocreomycetidae</taxon>
        <taxon>Hypocreales</taxon>
        <taxon>Hypocreaceae</taxon>
        <taxon>Trichoderma</taxon>
    </lineage>
</organism>
<comment type="caution">
    <text evidence="1">The sequence shown here is derived from an EMBL/GenBank/DDBJ whole genome shotgun (WGS) entry which is preliminary data.</text>
</comment>
<sequence length="134" mass="14648">MLTTNNRKIGAAAEYSVPATRYQHLRLSHCRSCKSTLWVVIVSHMKTWARVPSSHLPTPSAPPSLTGHQPIALLERRTPTSYRLAGAAYFAEPIQCRNGKLARQYGIESPHDTTVSDTVALSVGEFSDVSTLTG</sequence>
<proteinExistence type="predicted"/>
<evidence type="ECO:0000313" key="2">
    <source>
        <dbReference type="Proteomes" id="UP000266272"/>
    </source>
</evidence>
<gene>
    <name evidence="1" type="ORF">TARUN_8146</name>
</gene>
<dbReference type="EMBL" id="PXOA01000570">
    <property type="protein sequence ID" value="RFU74107.1"/>
    <property type="molecule type" value="Genomic_DNA"/>
</dbReference>